<name>A0A9P4UIW4_9PLEO</name>
<dbReference type="GO" id="GO:0005739">
    <property type="term" value="C:mitochondrion"/>
    <property type="evidence" value="ECO:0007669"/>
    <property type="project" value="UniProtKB-SubCell"/>
</dbReference>
<dbReference type="AlphaFoldDB" id="A0A9P4UIW4"/>
<evidence type="ECO:0000313" key="4">
    <source>
        <dbReference type="Proteomes" id="UP000799764"/>
    </source>
</evidence>
<evidence type="ECO:0000256" key="1">
    <source>
        <dbReference type="ARBA" id="ARBA00004173"/>
    </source>
</evidence>
<feature type="non-terminal residue" evidence="3">
    <location>
        <position position="1"/>
    </location>
</feature>
<comment type="subcellular location">
    <subcellularLocation>
        <location evidence="1">Mitochondrion</location>
    </subcellularLocation>
</comment>
<comment type="caution">
    <text evidence="3">The sequence shown here is derived from an EMBL/GenBank/DDBJ whole genome shotgun (WGS) entry which is preliminary data.</text>
</comment>
<proteinExistence type="predicted"/>
<dbReference type="SUPFAM" id="SSF52980">
    <property type="entry name" value="Restriction endonuclease-like"/>
    <property type="match status" value="1"/>
</dbReference>
<dbReference type="OrthoDB" id="20734at2759"/>
<accession>A0A9P4UIW4</accession>
<keyword evidence="4" id="KW-1185">Reference proteome</keyword>
<feature type="non-terminal residue" evidence="3">
    <location>
        <position position="219"/>
    </location>
</feature>
<dbReference type="EMBL" id="MU001493">
    <property type="protein sequence ID" value="KAF2451058.1"/>
    <property type="molecule type" value="Genomic_DNA"/>
</dbReference>
<dbReference type="InterPro" id="IPR011335">
    <property type="entry name" value="Restrct_endonuc-II-like"/>
</dbReference>
<evidence type="ECO:0000256" key="2">
    <source>
        <dbReference type="ARBA" id="ARBA00023128"/>
    </source>
</evidence>
<dbReference type="PANTHER" id="PTHR28133:SF1">
    <property type="entry name" value="REQUIRED FOR RESPIRATORY GROWTH PROTEIN 7, MITOCHONDRIAL"/>
    <property type="match status" value="1"/>
</dbReference>
<gene>
    <name evidence="3" type="ORF">P171DRAFT_342654</name>
</gene>
<keyword evidence="2" id="KW-0496">Mitochondrion</keyword>
<sequence length="219" mass="24387">TSTANVAPVEIPRLFVKPGSPNHNSLSSYLEYAKRTKLRSDRSVYIGTHYEYTAAEALLRLGFSLIRTGQKNDAGIDLIGHWILSFLREPMPVIVQCKSRIKTCSPDAIRELEGAFHSVPYEWRNKDVLGLLISNLKATEGLRRQMYLSPRPIAFLQIGKSGTITQFVWNRAATDRGLEGVGGASRTVVADIQLTWMGTPIFADKAEVARETARRLADI</sequence>
<dbReference type="Pfam" id="PF10356">
    <property type="entry name" value="RRG7"/>
    <property type="match status" value="2"/>
</dbReference>
<evidence type="ECO:0008006" key="5">
    <source>
        <dbReference type="Google" id="ProtNLM"/>
    </source>
</evidence>
<dbReference type="PANTHER" id="PTHR28133">
    <property type="entry name" value="REQUIRED FOR RESPIRATORY GROWTH PROTEIN 7, MITOCHONDRIAL"/>
    <property type="match status" value="1"/>
</dbReference>
<dbReference type="GO" id="GO:0006302">
    <property type="term" value="P:double-strand break repair"/>
    <property type="evidence" value="ECO:0007669"/>
    <property type="project" value="UniProtKB-ARBA"/>
</dbReference>
<dbReference type="Proteomes" id="UP000799764">
    <property type="component" value="Unassembled WGS sequence"/>
</dbReference>
<reference evidence="3" key="1">
    <citation type="journal article" date="2020" name="Stud. Mycol.">
        <title>101 Dothideomycetes genomes: a test case for predicting lifestyles and emergence of pathogens.</title>
        <authorList>
            <person name="Haridas S."/>
            <person name="Albert R."/>
            <person name="Binder M."/>
            <person name="Bloem J."/>
            <person name="Labutti K."/>
            <person name="Salamov A."/>
            <person name="Andreopoulos B."/>
            <person name="Baker S."/>
            <person name="Barry K."/>
            <person name="Bills G."/>
            <person name="Bluhm B."/>
            <person name="Cannon C."/>
            <person name="Castanera R."/>
            <person name="Culley D."/>
            <person name="Daum C."/>
            <person name="Ezra D."/>
            <person name="Gonzalez J."/>
            <person name="Henrissat B."/>
            <person name="Kuo A."/>
            <person name="Liang C."/>
            <person name="Lipzen A."/>
            <person name="Lutzoni F."/>
            <person name="Magnuson J."/>
            <person name="Mondo S."/>
            <person name="Nolan M."/>
            <person name="Ohm R."/>
            <person name="Pangilinan J."/>
            <person name="Park H.-J."/>
            <person name="Ramirez L."/>
            <person name="Alfaro M."/>
            <person name="Sun H."/>
            <person name="Tritt A."/>
            <person name="Yoshinaga Y."/>
            <person name="Zwiers L.-H."/>
            <person name="Turgeon B."/>
            <person name="Goodwin S."/>
            <person name="Spatafora J."/>
            <person name="Crous P."/>
            <person name="Grigoriev I."/>
        </authorList>
    </citation>
    <scope>NUCLEOTIDE SEQUENCE</scope>
    <source>
        <strain evidence="3">CBS 690.94</strain>
    </source>
</reference>
<protein>
    <recommendedName>
        <fullName evidence="5">Restriction endonuclease type IV Mrr domain-containing protein</fullName>
    </recommendedName>
</protein>
<evidence type="ECO:0000313" key="3">
    <source>
        <dbReference type="EMBL" id="KAF2451058.1"/>
    </source>
</evidence>
<dbReference type="InterPro" id="IPR018828">
    <property type="entry name" value="RRG7"/>
</dbReference>
<organism evidence="3 4">
    <name type="scientific">Karstenula rhodostoma CBS 690.94</name>
    <dbReference type="NCBI Taxonomy" id="1392251"/>
    <lineage>
        <taxon>Eukaryota</taxon>
        <taxon>Fungi</taxon>
        <taxon>Dikarya</taxon>
        <taxon>Ascomycota</taxon>
        <taxon>Pezizomycotina</taxon>
        <taxon>Dothideomycetes</taxon>
        <taxon>Pleosporomycetidae</taxon>
        <taxon>Pleosporales</taxon>
        <taxon>Massarineae</taxon>
        <taxon>Didymosphaeriaceae</taxon>
        <taxon>Karstenula</taxon>
    </lineage>
</organism>